<dbReference type="Gene3D" id="3.30.590.10">
    <property type="entry name" value="Glutamine synthetase/guanido kinase, catalytic domain"/>
    <property type="match status" value="1"/>
</dbReference>
<evidence type="ECO:0000256" key="3">
    <source>
        <dbReference type="ARBA" id="ARBA00012937"/>
    </source>
</evidence>
<comment type="caution">
    <text evidence="12">The sequence shown here is derived from an EMBL/GenBank/DDBJ whole genome shotgun (WGS) entry which is preliminary data.</text>
</comment>
<dbReference type="PANTHER" id="PTHR20852">
    <property type="entry name" value="GLUTAMINE SYNTHETASE"/>
    <property type="match status" value="1"/>
</dbReference>
<evidence type="ECO:0000256" key="9">
    <source>
        <dbReference type="ARBA" id="ARBA00030668"/>
    </source>
</evidence>
<keyword evidence="13" id="KW-1185">Reference proteome</keyword>
<dbReference type="GO" id="GO:0004356">
    <property type="term" value="F:glutamine synthetase activity"/>
    <property type="evidence" value="ECO:0007669"/>
    <property type="project" value="UniProtKB-EC"/>
</dbReference>
<dbReference type="Proteomes" id="UP000550707">
    <property type="component" value="Unassembled WGS sequence"/>
</dbReference>
<keyword evidence="6" id="KW-0436">Ligase</keyword>
<dbReference type="AlphaFoldDB" id="A0A7J8JXI0"/>
<dbReference type="GO" id="GO:0005524">
    <property type="term" value="F:ATP binding"/>
    <property type="evidence" value="ECO:0007669"/>
    <property type="project" value="UniProtKB-KW"/>
</dbReference>
<keyword evidence="7" id="KW-0547">Nucleotide-binding</keyword>
<keyword evidence="5" id="KW-0963">Cytoplasm</keyword>
<dbReference type="EC" id="6.3.1.2" evidence="3"/>
<dbReference type="GO" id="GO:0005737">
    <property type="term" value="C:cytoplasm"/>
    <property type="evidence" value="ECO:0007669"/>
    <property type="project" value="UniProtKB-SubCell"/>
</dbReference>
<evidence type="ECO:0000313" key="13">
    <source>
        <dbReference type="Proteomes" id="UP000550707"/>
    </source>
</evidence>
<feature type="domain" description="GS catalytic" evidence="11">
    <location>
        <begin position="1"/>
        <end position="146"/>
    </location>
</feature>
<dbReference type="InterPro" id="IPR008146">
    <property type="entry name" value="Gln_synth_cat_dom"/>
</dbReference>
<evidence type="ECO:0000256" key="2">
    <source>
        <dbReference type="ARBA" id="ARBA00009897"/>
    </source>
</evidence>
<evidence type="ECO:0000256" key="7">
    <source>
        <dbReference type="ARBA" id="ARBA00022741"/>
    </source>
</evidence>
<evidence type="ECO:0000256" key="10">
    <source>
        <dbReference type="PROSITE-ProRule" id="PRU01331"/>
    </source>
</evidence>
<evidence type="ECO:0000313" key="12">
    <source>
        <dbReference type="EMBL" id="KAF6501035.1"/>
    </source>
</evidence>
<evidence type="ECO:0000256" key="8">
    <source>
        <dbReference type="ARBA" id="ARBA00022840"/>
    </source>
</evidence>
<dbReference type="GO" id="GO:0006542">
    <property type="term" value="P:glutamine biosynthetic process"/>
    <property type="evidence" value="ECO:0007669"/>
    <property type="project" value="TreeGrafter"/>
</dbReference>
<evidence type="ECO:0000256" key="4">
    <source>
        <dbReference type="ARBA" id="ARBA00021364"/>
    </source>
</evidence>
<reference evidence="12 13" key="1">
    <citation type="journal article" date="2020" name="Nature">
        <title>Six reference-quality genomes reveal evolution of bat adaptations.</title>
        <authorList>
            <person name="Jebb D."/>
            <person name="Huang Z."/>
            <person name="Pippel M."/>
            <person name="Hughes G.M."/>
            <person name="Lavrichenko K."/>
            <person name="Devanna P."/>
            <person name="Winkler S."/>
            <person name="Jermiin L.S."/>
            <person name="Skirmuntt E.C."/>
            <person name="Katzourakis A."/>
            <person name="Burkitt-Gray L."/>
            <person name="Ray D.A."/>
            <person name="Sullivan K.A.M."/>
            <person name="Roscito J.G."/>
            <person name="Kirilenko B.M."/>
            <person name="Davalos L.M."/>
            <person name="Corthals A.P."/>
            <person name="Power M.L."/>
            <person name="Jones G."/>
            <person name="Ransome R.D."/>
            <person name="Dechmann D.K.N."/>
            <person name="Locatelli A.G."/>
            <person name="Puechmaille S.J."/>
            <person name="Fedrigo O."/>
            <person name="Jarvis E.D."/>
            <person name="Hiller M."/>
            <person name="Vernes S.C."/>
            <person name="Myers E.W."/>
            <person name="Teeling E.C."/>
        </authorList>
    </citation>
    <scope>NUCLEOTIDE SEQUENCE [LARGE SCALE GENOMIC DNA]</scope>
    <source>
        <strain evidence="12">MMolMol1</strain>
        <tissue evidence="12">Muscle</tissue>
    </source>
</reference>
<comment type="subcellular location">
    <subcellularLocation>
        <location evidence="1">Cytoplasm</location>
    </subcellularLocation>
</comment>
<protein>
    <recommendedName>
        <fullName evidence="4">Glutamine synthetase</fullName>
        <ecNumber evidence="3">6.3.1.2</ecNumber>
    </recommendedName>
    <alternativeName>
        <fullName evidence="9">Glutamate--ammonia ligase</fullName>
    </alternativeName>
</protein>
<dbReference type="SUPFAM" id="SSF55931">
    <property type="entry name" value="Glutamine synthetase/guanido kinase"/>
    <property type="match status" value="1"/>
</dbReference>
<dbReference type="FunFam" id="3.30.590.10:FF:000011">
    <property type="entry name" value="Glutamine synthetase"/>
    <property type="match status" value="1"/>
</dbReference>
<dbReference type="SMART" id="SM01230">
    <property type="entry name" value="Gln-synt_C"/>
    <property type="match status" value="1"/>
</dbReference>
<sequence length="146" mass="16234">MVSSRHPWFGMEQEYTLMGTDGHPFGWPSNGSLAPKALLLRRGSRQSLRRDIVEAHYRACLCAGIRTAGTNAQVMPAQWEFQIGPCEGIDMGDHLWVARFILHRVCEDFGVTAAFDPSLFPGTGLVRLPHQPQHHGHAGGERPEVH</sequence>
<dbReference type="InterPro" id="IPR014746">
    <property type="entry name" value="Gln_synth/guanido_kin_cat_dom"/>
</dbReference>
<evidence type="ECO:0000256" key="5">
    <source>
        <dbReference type="ARBA" id="ARBA00022490"/>
    </source>
</evidence>
<name>A0A7J8JXI0_MOLMO</name>
<proteinExistence type="inferred from homology"/>
<dbReference type="PANTHER" id="PTHR20852:SF45">
    <property type="entry name" value="GLUTAMINE SYNTHETASE"/>
    <property type="match status" value="1"/>
</dbReference>
<dbReference type="EMBL" id="JACASF010000001">
    <property type="protein sequence ID" value="KAF6501035.1"/>
    <property type="molecule type" value="Genomic_DNA"/>
</dbReference>
<dbReference type="InParanoid" id="A0A7J8JXI0"/>
<dbReference type="InterPro" id="IPR050292">
    <property type="entry name" value="Glutamine_Synthetase"/>
</dbReference>
<dbReference type="PROSITE" id="PS51987">
    <property type="entry name" value="GS_CATALYTIC"/>
    <property type="match status" value="1"/>
</dbReference>
<comment type="similarity">
    <text evidence="2 10">Belongs to the glutamine synthetase family.</text>
</comment>
<organism evidence="12 13">
    <name type="scientific">Molossus molossus</name>
    <name type="common">Pallas' mastiff bat</name>
    <name type="synonym">Vespertilio molossus</name>
    <dbReference type="NCBI Taxonomy" id="27622"/>
    <lineage>
        <taxon>Eukaryota</taxon>
        <taxon>Metazoa</taxon>
        <taxon>Chordata</taxon>
        <taxon>Craniata</taxon>
        <taxon>Vertebrata</taxon>
        <taxon>Euteleostomi</taxon>
        <taxon>Mammalia</taxon>
        <taxon>Eutheria</taxon>
        <taxon>Laurasiatheria</taxon>
        <taxon>Chiroptera</taxon>
        <taxon>Yangochiroptera</taxon>
        <taxon>Molossidae</taxon>
        <taxon>Molossus</taxon>
    </lineage>
</organism>
<gene>
    <name evidence="12" type="ORF">HJG59_008026</name>
</gene>
<evidence type="ECO:0000256" key="1">
    <source>
        <dbReference type="ARBA" id="ARBA00004496"/>
    </source>
</evidence>
<accession>A0A7J8JXI0</accession>
<evidence type="ECO:0000256" key="6">
    <source>
        <dbReference type="ARBA" id="ARBA00022598"/>
    </source>
</evidence>
<evidence type="ECO:0000259" key="11">
    <source>
        <dbReference type="PROSITE" id="PS51987"/>
    </source>
</evidence>
<keyword evidence="8" id="KW-0067">ATP-binding</keyword>